<dbReference type="EMBL" id="GL883014">
    <property type="protein sequence ID" value="EGG19607.1"/>
    <property type="molecule type" value="Genomic_DNA"/>
</dbReference>
<accession>F4PXU7</accession>
<organism evidence="1 2">
    <name type="scientific">Cavenderia fasciculata</name>
    <name type="common">Slime mold</name>
    <name type="synonym">Dictyostelium fasciculatum</name>
    <dbReference type="NCBI Taxonomy" id="261658"/>
    <lineage>
        <taxon>Eukaryota</taxon>
        <taxon>Amoebozoa</taxon>
        <taxon>Evosea</taxon>
        <taxon>Eumycetozoa</taxon>
        <taxon>Dictyostelia</taxon>
        <taxon>Acytosteliales</taxon>
        <taxon>Cavenderiaceae</taxon>
        <taxon>Cavenderia</taxon>
    </lineage>
</organism>
<sequence>MKKGSRKKRLQDLRRLQEQQRHQRLQDQLEQRHQQLQQLFQLNQQTIIDETLFRSVWNNTILRRLICSKIGECIPISNGKRIQLKDTFFAEMEQYNKEPDQFLKYGGNQRFYECGVITADLFKYHYQHTHRSWLQEDQVETRLSVLDLISGNHRNMIDTWLFRSAYNYLKRTDPQSILADQHMTTWHNVISSNNVELYNYVKTVLPMPGLEGIKQIVANATKHTRMRTMGSYHANTYGSISPPPGTKLLKTLLKDLRLIDPKETRWLELCDYGMLAESGCTDIMETIHKYAGDYYCPSEKAIMVRAIQNNQIESIRFLYKVNKIPIGQVMLEAARTCDLSFLVELHNIEPEAGRLYTLFLKVMSPSFAKGPLRFSPSESTQWQTFQQEFYQLGKQLNYIDTNLQHQIDTKQPFRYQPKNIQQHFKIFQQSNVDDSSIPTLSFSSFDD</sequence>
<dbReference type="KEGG" id="dfa:DFA_00185"/>
<name>F4PXU7_CACFS</name>
<keyword evidence="2" id="KW-1185">Reference proteome</keyword>
<proteinExistence type="predicted"/>
<dbReference type="AlphaFoldDB" id="F4PXU7"/>
<evidence type="ECO:0000313" key="1">
    <source>
        <dbReference type="EMBL" id="EGG19607.1"/>
    </source>
</evidence>
<protein>
    <submittedName>
        <fullName evidence="1">Uncharacterized protein</fullName>
    </submittedName>
</protein>
<dbReference type="Proteomes" id="UP000007797">
    <property type="component" value="Unassembled WGS sequence"/>
</dbReference>
<gene>
    <name evidence="1" type="ORF">DFA_00185</name>
</gene>
<reference evidence="2" key="1">
    <citation type="journal article" date="2011" name="Genome Res.">
        <title>Phylogeny-wide analysis of social amoeba genomes highlights ancient origins for complex intercellular communication.</title>
        <authorList>
            <person name="Heidel A.J."/>
            <person name="Lawal H.M."/>
            <person name="Felder M."/>
            <person name="Schilde C."/>
            <person name="Helps N.R."/>
            <person name="Tunggal B."/>
            <person name="Rivero F."/>
            <person name="John U."/>
            <person name="Schleicher M."/>
            <person name="Eichinger L."/>
            <person name="Platzer M."/>
            <person name="Noegel A.A."/>
            <person name="Schaap P."/>
            <person name="Gloeckner G."/>
        </authorList>
    </citation>
    <scope>NUCLEOTIDE SEQUENCE [LARGE SCALE GENOMIC DNA]</scope>
    <source>
        <strain evidence="2">SH3</strain>
    </source>
</reference>
<dbReference type="GeneID" id="14871746"/>
<dbReference type="RefSeq" id="XP_004357901.1">
    <property type="nucleotide sequence ID" value="XM_004357844.1"/>
</dbReference>
<evidence type="ECO:0000313" key="2">
    <source>
        <dbReference type="Proteomes" id="UP000007797"/>
    </source>
</evidence>